<evidence type="ECO:0000313" key="3">
    <source>
        <dbReference type="EMBL" id="KAI9635712.1"/>
    </source>
</evidence>
<dbReference type="GO" id="GO:0003677">
    <property type="term" value="F:DNA binding"/>
    <property type="evidence" value="ECO:0007669"/>
    <property type="project" value="InterPro"/>
</dbReference>
<evidence type="ECO:0000259" key="2">
    <source>
        <dbReference type="PROSITE" id="PS51011"/>
    </source>
</evidence>
<reference evidence="3" key="1">
    <citation type="journal article" date="2022" name="G3 (Bethesda)">
        <title>High quality genome of the basidiomycete yeast Dioszegia hungarica PDD-24b-2 isolated from cloud water.</title>
        <authorList>
            <person name="Jarrige D."/>
            <person name="Haridas S."/>
            <person name="Bleykasten-Grosshans C."/>
            <person name="Joly M."/>
            <person name="Nadalig T."/>
            <person name="Sancelme M."/>
            <person name="Vuilleumier S."/>
            <person name="Grigoriev I.V."/>
            <person name="Amato P."/>
            <person name="Bringel F."/>
        </authorList>
    </citation>
    <scope>NUCLEOTIDE SEQUENCE</scope>
    <source>
        <strain evidence="3">PDD-24b-2</strain>
    </source>
</reference>
<organism evidence="3 4">
    <name type="scientific">Dioszegia hungarica</name>
    <dbReference type="NCBI Taxonomy" id="4972"/>
    <lineage>
        <taxon>Eukaryota</taxon>
        <taxon>Fungi</taxon>
        <taxon>Dikarya</taxon>
        <taxon>Basidiomycota</taxon>
        <taxon>Agaricomycotina</taxon>
        <taxon>Tremellomycetes</taxon>
        <taxon>Tremellales</taxon>
        <taxon>Bulleribasidiaceae</taxon>
        <taxon>Dioszegia</taxon>
    </lineage>
</organism>
<proteinExistence type="predicted"/>
<dbReference type="InterPro" id="IPR001606">
    <property type="entry name" value="ARID_dom"/>
</dbReference>
<feature type="compositionally biased region" description="Low complexity" evidence="1">
    <location>
        <begin position="354"/>
        <end position="367"/>
    </location>
</feature>
<dbReference type="Pfam" id="PF01388">
    <property type="entry name" value="ARID"/>
    <property type="match status" value="1"/>
</dbReference>
<feature type="compositionally biased region" description="Low complexity" evidence="1">
    <location>
        <begin position="133"/>
        <end position="144"/>
    </location>
</feature>
<evidence type="ECO:0000256" key="1">
    <source>
        <dbReference type="SAM" id="MobiDB-lite"/>
    </source>
</evidence>
<feature type="compositionally biased region" description="Low complexity" evidence="1">
    <location>
        <begin position="700"/>
        <end position="718"/>
    </location>
</feature>
<comment type="caution">
    <text evidence="3">The sequence shown here is derived from an EMBL/GenBank/DDBJ whole genome shotgun (WGS) entry which is preliminary data.</text>
</comment>
<dbReference type="SUPFAM" id="SSF46774">
    <property type="entry name" value="ARID-like"/>
    <property type="match status" value="1"/>
</dbReference>
<feature type="region of interest" description="Disordered" evidence="1">
    <location>
        <begin position="841"/>
        <end position="882"/>
    </location>
</feature>
<dbReference type="EMBL" id="JAKWFO010000005">
    <property type="protein sequence ID" value="KAI9635712.1"/>
    <property type="molecule type" value="Genomic_DNA"/>
</dbReference>
<feature type="compositionally biased region" description="Low complexity" evidence="1">
    <location>
        <begin position="378"/>
        <end position="399"/>
    </location>
</feature>
<sequence>MSNPYPSLANISAIPPSFLQGNGNMSDHLNRANLQQMGADYGIQMPGQQQGMYKPQQQFNMSALANIPASALDGIQLPGQSQHAMQLPQQQQSQPQSNQTNNFNQALQTFQRMQAQESQKTEQQRIGMGNGQSGQAQQQLPQSQLGQQQFLQQMGQMARLQQQQVQRQVGGGNGVQQMANMNGVNMQAVLAGMAQGMGQGGQGPNMHSQQQGLQQGGRSGDEDMDASRRIQLQNMLAQTLAPGVGGPQQQQPYQQQTQLPPPFQSQQQAPQQSSGNNSNLHPDLLQVIMKLPTQQREALMSKHNGNLSAVMHELMQHAQRAQLQQGQGQGGSTPNLQQAQPRQALAISVNGMTQQQMQQQQQQQQQQGRGGQGHQRSDSQQMMGNQGQVTTQMQGQVGNPGQSGQGVNFDPKQFEALQQMKERQQRQSGLITPQMPHNAALPMVSPQPLPQMLQVQQQQPQQQYRQTPQNVPAQLPPQQNFAPQQQQQQLQQQQQQTQAGGRPNQGQTEDGPKRSTVEIIRTLTDEQLRGYTANVLKRLVSGPSPKDDPSRFQLLTLISDFKRRDIAVPQEAINAIGAILGNGPGVQQILGANWQAIQAFAQRSAGQVPSGQSNQSQPTVPAQFRQPQLPQQLPQAPYPPQRQSSMTGSAGNPIEIVTPKLGSSSALPNPYTPNSQNGQLQPVPGHHRAASFTSGRNFVPSPQQAQQSIPPPQQVQNPTPRWGGMDFSGEPLPFSEAQIWDSLKKMHKRQDLPIPIVEGRPIDVYALFGLVHRNGGSAKLDQNPVMWQIVAGHLGFGQNTGEQPARASQVTASELRRTYAGYLGAFEEAWYKKLYENQQMRNHSQQPQMPRQSISNPNYAASQSSISSNQYNGPIPGSVGSSTQALPVQQMQMLQQQQQQFQNLLQQAQQTNQPFPPGLSAQLLEAASKNNGVLTDAQRQYIEQARRGSQATSGANGTPNMSTVGLSTPGQSSQMGLPQMQGLNPQMGNPAAAAMLAAQNQAQIASASQFGGGPAVMQHAAQTLKGNPQLCLQWIKSKEEQMKSKFPTRFVEVAEPLRPQLLADLRTLAGAARDAQERMPKYQLVAAERSPEEFAKISGLIQLYMAILITYQHAEQGRFCFSPDHVHKLKYQLATLITNANTLYEEYRAGPEGPARVDRLFGGFVKASPRDTGNNGGGNTTALAANMPKGLRVEDLKPPPSKRAKGKAGAGTNSSPAPGAAPTPEAAKTPASHLADSPIATSSPAGPVKKASAKRKRGATVTVKEDNKDTGAKESPSGHMPPPPAPQPVDVVPTAAEMAAAQQRAFFKARAEVEKGETDILAALHSAVEEFNKALSTPTGTIPPSGTGTAKPDTETDRSFFAQWIDVDQLNELPTPELYHPGWTEEDLDTSPESIKTVPSTTQLVVPLPAVEKVDEGDEERRLIGLSPGSAAYNGGLFWEEYDFGTGIAM</sequence>
<feature type="region of interest" description="Disordered" evidence="1">
    <location>
        <begin position="112"/>
        <end position="144"/>
    </location>
</feature>
<feature type="region of interest" description="Disordered" evidence="1">
    <location>
        <begin position="318"/>
        <end position="339"/>
    </location>
</feature>
<dbReference type="Gene3D" id="1.10.150.60">
    <property type="entry name" value="ARID DNA-binding domain"/>
    <property type="match status" value="1"/>
</dbReference>
<name>A0AA38LSC7_9TREE</name>
<dbReference type="Proteomes" id="UP001164286">
    <property type="component" value="Unassembled WGS sequence"/>
</dbReference>
<dbReference type="SMART" id="SM01014">
    <property type="entry name" value="ARID"/>
    <property type="match status" value="1"/>
</dbReference>
<feature type="compositionally biased region" description="Low complexity" evidence="1">
    <location>
        <begin position="452"/>
        <end position="499"/>
    </location>
</feature>
<dbReference type="PROSITE" id="PS51011">
    <property type="entry name" value="ARID"/>
    <property type="match status" value="1"/>
</dbReference>
<feature type="region of interest" description="Disordered" evidence="1">
    <location>
        <begin position="452"/>
        <end position="516"/>
    </location>
</feature>
<feature type="compositionally biased region" description="Basic and acidic residues" evidence="1">
    <location>
        <begin position="1263"/>
        <end position="1272"/>
    </location>
</feature>
<evidence type="ECO:0000313" key="4">
    <source>
        <dbReference type="Proteomes" id="UP001164286"/>
    </source>
</evidence>
<feature type="region of interest" description="Disordered" evidence="1">
    <location>
        <begin position="630"/>
        <end position="725"/>
    </location>
</feature>
<feature type="region of interest" description="Disordered" evidence="1">
    <location>
        <begin position="1167"/>
        <end position="1290"/>
    </location>
</feature>
<feature type="compositionally biased region" description="Low complexity" evidence="1">
    <location>
        <begin position="247"/>
        <end position="272"/>
    </location>
</feature>
<feature type="region of interest" description="Disordered" evidence="1">
    <location>
        <begin position="351"/>
        <end position="409"/>
    </location>
</feature>
<feature type="region of interest" description="Disordered" evidence="1">
    <location>
        <begin position="81"/>
        <end position="100"/>
    </location>
</feature>
<feature type="compositionally biased region" description="Low complexity" evidence="1">
    <location>
        <begin position="1336"/>
        <end position="1349"/>
    </location>
</feature>
<feature type="compositionally biased region" description="Polar residues" evidence="1">
    <location>
        <begin position="841"/>
        <end position="872"/>
    </location>
</feature>
<protein>
    <recommendedName>
        <fullName evidence="2">ARID domain-containing protein</fullName>
    </recommendedName>
</protein>
<feature type="region of interest" description="Disordered" evidence="1">
    <location>
        <begin position="1335"/>
        <end position="1354"/>
    </location>
</feature>
<feature type="region of interest" description="Disordered" evidence="1">
    <location>
        <begin position="195"/>
        <end position="224"/>
    </location>
</feature>
<feature type="domain" description="ARID" evidence="2">
    <location>
        <begin position="728"/>
        <end position="831"/>
    </location>
</feature>
<keyword evidence="4" id="KW-1185">Reference proteome</keyword>
<dbReference type="RefSeq" id="XP_052945489.1">
    <property type="nucleotide sequence ID" value="XM_053092917.1"/>
</dbReference>
<gene>
    <name evidence="3" type="ORF">MKK02DRAFT_44410</name>
</gene>
<feature type="compositionally biased region" description="Low complexity" evidence="1">
    <location>
        <begin position="1210"/>
        <end position="1232"/>
    </location>
</feature>
<dbReference type="InterPro" id="IPR036431">
    <property type="entry name" value="ARID_dom_sf"/>
</dbReference>
<dbReference type="SMART" id="SM00501">
    <property type="entry name" value="BRIGHT"/>
    <property type="match status" value="1"/>
</dbReference>
<accession>A0AA38LSC7</accession>
<feature type="compositionally biased region" description="Polar residues" evidence="1">
    <location>
        <begin position="661"/>
        <end position="680"/>
    </location>
</feature>
<dbReference type="GeneID" id="77732122"/>
<feature type="region of interest" description="Disordered" evidence="1">
    <location>
        <begin position="241"/>
        <end position="280"/>
    </location>
</feature>